<evidence type="ECO:0000313" key="2">
    <source>
        <dbReference type="EMBL" id="BES99073.1"/>
    </source>
</evidence>
<feature type="signal peptide" evidence="1">
    <location>
        <begin position="1"/>
        <end position="21"/>
    </location>
</feature>
<dbReference type="Pfam" id="PF07327">
    <property type="entry name" value="Neuroparsin"/>
    <property type="match status" value="1"/>
</dbReference>
<keyword evidence="1" id="KW-0732">Signal</keyword>
<keyword evidence="3" id="KW-1185">Reference proteome</keyword>
<evidence type="ECO:0000256" key="1">
    <source>
        <dbReference type="SAM" id="SignalP"/>
    </source>
</evidence>
<dbReference type="InterPro" id="IPR010850">
    <property type="entry name" value="Neuroparsin"/>
</dbReference>
<accession>A0ABN7B3T7</accession>
<evidence type="ECO:0000313" key="3">
    <source>
        <dbReference type="Proteomes" id="UP001307889"/>
    </source>
</evidence>
<organism evidence="2 3">
    <name type="scientific">Nesidiocoris tenuis</name>
    <dbReference type="NCBI Taxonomy" id="355587"/>
    <lineage>
        <taxon>Eukaryota</taxon>
        <taxon>Metazoa</taxon>
        <taxon>Ecdysozoa</taxon>
        <taxon>Arthropoda</taxon>
        <taxon>Hexapoda</taxon>
        <taxon>Insecta</taxon>
        <taxon>Pterygota</taxon>
        <taxon>Neoptera</taxon>
        <taxon>Paraneoptera</taxon>
        <taxon>Hemiptera</taxon>
        <taxon>Heteroptera</taxon>
        <taxon>Panheteroptera</taxon>
        <taxon>Cimicomorpha</taxon>
        <taxon>Miridae</taxon>
        <taxon>Dicyphina</taxon>
        <taxon>Nesidiocoris</taxon>
    </lineage>
</organism>
<feature type="chain" id="PRO_5045942039" evidence="1">
    <location>
        <begin position="22"/>
        <end position="113"/>
    </location>
</feature>
<dbReference type="EMBL" id="AP028918">
    <property type="protein sequence ID" value="BES99073.1"/>
    <property type="molecule type" value="Genomic_DNA"/>
</dbReference>
<sequence>MSGFSLATIFALCLAFNLSRACRHVCQGDSCNEDPGPCKDGEVVVCGLRQCAKGPGDPCGGPDNRMGVCGAGMHCSKKRPGGQGHCSGCSKERLENGHKPVCISWSHNNYPLY</sequence>
<dbReference type="Proteomes" id="UP001307889">
    <property type="component" value="Chromosome 10"/>
</dbReference>
<proteinExistence type="predicted"/>
<gene>
    <name evidence="2" type="ORF">NTJ_11889</name>
</gene>
<name>A0ABN7B3T7_9HEMI</name>
<reference evidence="2 3" key="1">
    <citation type="submission" date="2023-09" db="EMBL/GenBank/DDBJ databases">
        <title>Nesidiocoris tenuis whole genome shotgun sequence.</title>
        <authorList>
            <person name="Shibata T."/>
            <person name="Shimoda M."/>
            <person name="Kobayashi T."/>
            <person name="Uehara T."/>
        </authorList>
    </citation>
    <scope>NUCLEOTIDE SEQUENCE [LARGE SCALE GENOMIC DNA]</scope>
    <source>
        <strain evidence="2 3">Japan</strain>
    </source>
</reference>
<protein>
    <submittedName>
        <fullName evidence="2">Neuroparsin</fullName>
    </submittedName>
</protein>